<dbReference type="PANTHER" id="PTHR33164:SF105">
    <property type="entry name" value="TRANSCRIPTIONAL REPRESSOR PROTEIN-RELATED"/>
    <property type="match status" value="1"/>
</dbReference>
<dbReference type="RefSeq" id="WP_190786328.1">
    <property type="nucleotide sequence ID" value="NZ_JACXLC010000001.1"/>
</dbReference>
<comment type="caution">
    <text evidence="2">The sequence shown here is derived from an EMBL/GenBank/DDBJ whole genome shotgun (WGS) entry which is preliminary data.</text>
</comment>
<keyword evidence="3" id="KW-1185">Reference proteome</keyword>
<accession>A0ABR8KKI4</accession>
<sequence>MNDSYAMIASQCHMLAARSRARKLTAVYEAAFAPLDLTGGQFSTLVAVAQSDGPAIRDLAEYLVMDRTTMSRALRPLERRGLIELQPDPDDLRSKSVVITPEGSALLDRAIPLWRQAQNSIEE</sequence>
<reference evidence="2 3" key="1">
    <citation type="submission" date="2020-09" db="EMBL/GenBank/DDBJ databases">
        <authorList>
            <person name="Yoon J.-W."/>
        </authorList>
    </citation>
    <scope>NUCLEOTIDE SEQUENCE [LARGE SCALE GENOMIC DNA]</scope>
    <source>
        <strain evidence="2 3">KMU-140</strain>
    </source>
</reference>
<dbReference type="SMART" id="SM00347">
    <property type="entry name" value="HTH_MARR"/>
    <property type="match status" value="1"/>
</dbReference>
<dbReference type="Proteomes" id="UP000635384">
    <property type="component" value="Unassembled WGS sequence"/>
</dbReference>
<dbReference type="PANTHER" id="PTHR33164">
    <property type="entry name" value="TRANSCRIPTIONAL REGULATOR, MARR FAMILY"/>
    <property type="match status" value="1"/>
</dbReference>
<feature type="domain" description="HTH marR-type" evidence="1">
    <location>
        <begin position="5"/>
        <end position="123"/>
    </location>
</feature>
<dbReference type="InterPro" id="IPR000835">
    <property type="entry name" value="HTH_MarR-typ"/>
</dbReference>
<dbReference type="InterPro" id="IPR039422">
    <property type="entry name" value="MarR/SlyA-like"/>
</dbReference>
<dbReference type="Pfam" id="PF12802">
    <property type="entry name" value="MarR_2"/>
    <property type="match status" value="1"/>
</dbReference>
<evidence type="ECO:0000259" key="1">
    <source>
        <dbReference type="PROSITE" id="PS50995"/>
    </source>
</evidence>
<dbReference type="PRINTS" id="PR00598">
    <property type="entry name" value="HTHMARR"/>
</dbReference>
<gene>
    <name evidence="2" type="ORF">IB285_00425</name>
</gene>
<proteinExistence type="predicted"/>
<dbReference type="EMBL" id="JACXLC010000001">
    <property type="protein sequence ID" value="MBD2840715.1"/>
    <property type="molecule type" value="Genomic_DNA"/>
</dbReference>
<dbReference type="SUPFAM" id="SSF46785">
    <property type="entry name" value="Winged helix' DNA-binding domain"/>
    <property type="match status" value="1"/>
</dbReference>
<dbReference type="InterPro" id="IPR036390">
    <property type="entry name" value="WH_DNA-bd_sf"/>
</dbReference>
<organism evidence="2 3">
    <name type="scientific">Erythrobacter rubeus</name>
    <dbReference type="NCBI Taxonomy" id="2760803"/>
    <lineage>
        <taxon>Bacteria</taxon>
        <taxon>Pseudomonadati</taxon>
        <taxon>Pseudomonadota</taxon>
        <taxon>Alphaproteobacteria</taxon>
        <taxon>Sphingomonadales</taxon>
        <taxon>Erythrobacteraceae</taxon>
        <taxon>Erythrobacter/Porphyrobacter group</taxon>
        <taxon>Erythrobacter</taxon>
    </lineage>
</organism>
<name>A0ABR8KKI4_9SPHN</name>
<dbReference type="PROSITE" id="PS50995">
    <property type="entry name" value="HTH_MARR_2"/>
    <property type="match status" value="1"/>
</dbReference>
<evidence type="ECO:0000313" key="2">
    <source>
        <dbReference type="EMBL" id="MBD2840715.1"/>
    </source>
</evidence>
<dbReference type="Gene3D" id="1.10.10.10">
    <property type="entry name" value="Winged helix-like DNA-binding domain superfamily/Winged helix DNA-binding domain"/>
    <property type="match status" value="1"/>
</dbReference>
<protein>
    <submittedName>
        <fullName evidence="2">MarR family transcriptional regulator</fullName>
    </submittedName>
</protein>
<dbReference type="InterPro" id="IPR036388">
    <property type="entry name" value="WH-like_DNA-bd_sf"/>
</dbReference>
<evidence type="ECO:0000313" key="3">
    <source>
        <dbReference type="Proteomes" id="UP000635384"/>
    </source>
</evidence>